<evidence type="ECO:0000256" key="2">
    <source>
        <dbReference type="ARBA" id="ARBA00010663"/>
    </source>
</evidence>
<organism evidence="13 14">
    <name type="scientific">Trichomalopsis sarcophagae</name>
    <dbReference type="NCBI Taxonomy" id="543379"/>
    <lineage>
        <taxon>Eukaryota</taxon>
        <taxon>Metazoa</taxon>
        <taxon>Ecdysozoa</taxon>
        <taxon>Arthropoda</taxon>
        <taxon>Hexapoda</taxon>
        <taxon>Insecta</taxon>
        <taxon>Pterygota</taxon>
        <taxon>Neoptera</taxon>
        <taxon>Endopterygota</taxon>
        <taxon>Hymenoptera</taxon>
        <taxon>Apocrita</taxon>
        <taxon>Proctotrupomorpha</taxon>
        <taxon>Chalcidoidea</taxon>
        <taxon>Pteromalidae</taxon>
        <taxon>Pteromalinae</taxon>
        <taxon>Trichomalopsis</taxon>
    </lineage>
</organism>
<comment type="subcellular location">
    <subcellularLocation>
        <location evidence="1">Membrane</location>
        <topology evidence="1">Multi-pass membrane protein</topology>
    </subcellularLocation>
</comment>
<feature type="region of interest" description="Disordered" evidence="10">
    <location>
        <begin position="393"/>
        <end position="415"/>
    </location>
</feature>
<dbReference type="Pfam" id="PF00001">
    <property type="entry name" value="7tm_1"/>
    <property type="match status" value="1"/>
</dbReference>
<evidence type="ECO:0000256" key="8">
    <source>
        <dbReference type="ARBA" id="ARBA00023224"/>
    </source>
</evidence>
<dbReference type="OrthoDB" id="10053194at2759"/>
<dbReference type="SUPFAM" id="SSF81321">
    <property type="entry name" value="Family A G protein-coupled receptor-like"/>
    <property type="match status" value="1"/>
</dbReference>
<keyword evidence="4 11" id="KW-1133">Transmembrane helix</keyword>
<dbReference type="Proteomes" id="UP000215335">
    <property type="component" value="Unassembled WGS sequence"/>
</dbReference>
<feature type="transmembrane region" description="Helical" evidence="11">
    <location>
        <begin position="241"/>
        <end position="270"/>
    </location>
</feature>
<comment type="caution">
    <text evidence="13">The sequence shown here is derived from an EMBL/GenBank/DDBJ whole genome shotgun (WGS) entry which is preliminary data.</text>
</comment>
<dbReference type="GO" id="GO:0005886">
    <property type="term" value="C:plasma membrane"/>
    <property type="evidence" value="ECO:0007669"/>
    <property type="project" value="TreeGrafter"/>
</dbReference>
<comment type="similarity">
    <text evidence="2 9">Belongs to the G-protein coupled receptor 1 family.</text>
</comment>
<dbReference type="InterPro" id="IPR000276">
    <property type="entry name" value="GPCR_Rhodpsn"/>
</dbReference>
<feature type="transmembrane region" description="Helical" evidence="11">
    <location>
        <begin position="330"/>
        <end position="354"/>
    </location>
</feature>
<dbReference type="PRINTS" id="PR00237">
    <property type="entry name" value="GPCRRHODOPSN"/>
</dbReference>
<evidence type="ECO:0000256" key="11">
    <source>
        <dbReference type="SAM" id="Phobius"/>
    </source>
</evidence>
<dbReference type="PROSITE" id="PS50262">
    <property type="entry name" value="G_PROTEIN_RECEP_F1_2"/>
    <property type="match status" value="1"/>
</dbReference>
<evidence type="ECO:0000259" key="12">
    <source>
        <dbReference type="PROSITE" id="PS50262"/>
    </source>
</evidence>
<dbReference type="EMBL" id="NNAY01000669">
    <property type="protein sequence ID" value="OXU27094.1"/>
    <property type="molecule type" value="Genomic_DNA"/>
</dbReference>
<keyword evidence="14" id="KW-1185">Reference proteome</keyword>
<dbReference type="SMART" id="SM01381">
    <property type="entry name" value="7TM_GPCR_Srsx"/>
    <property type="match status" value="1"/>
</dbReference>
<dbReference type="PANTHER" id="PTHR45695:SF9">
    <property type="entry name" value="LEUCOKININ RECEPTOR"/>
    <property type="match status" value="1"/>
</dbReference>
<dbReference type="Gene3D" id="1.20.1070.10">
    <property type="entry name" value="Rhodopsin 7-helix transmembrane proteins"/>
    <property type="match status" value="1"/>
</dbReference>
<keyword evidence="7 9" id="KW-0675">Receptor</keyword>
<dbReference type="GO" id="GO:0004983">
    <property type="term" value="F:neuropeptide Y receptor activity"/>
    <property type="evidence" value="ECO:0007669"/>
    <property type="project" value="InterPro"/>
</dbReference>
<name>A0A232F8D2_9HYME</name>
<evidence type="ECO:0000256" key="1">
    <source>
        <dbReference type="ARBA" id="ARBA00004141"/>
    </source>
</evidence>
<reference evidence="13 14" key="1">
    <citation type="journal article" date="2017" name="Curr. Biol.">
        <title>The Evolution of Venom by Co-option of Single-Copy Genes.</title>
        <authorList>
            <person name="Martinson E.O."/>
            <person name="Mrinalini"/>
            <person name="Kelkar Y.D."/>
            <person name="Chang C.H."/>
            <person name="Werren J.H."/>
        </authorList>
    </citation>
    <scope>NUCLEOTIDE SEQUENCE [LARGE SCALE GENOMIC DNA]</scope>
    <source>
        <strain evidence="13 14">Alberta</strain>
        <tissue evidence="13">Whole body</tissue>
    </source>
</reference>
<evidence type="ECO:0000313" key="14">
    <source>
        <dbReference type="Proteomes" id="UP000215335"/>
    </source>
</evidence>
<feature type="transmembrane region" description="Helical" evidence="11">
    <location>
        <begin position="152"/>
        <end position="170"/>
    </location>
</feature>
<keyword evidence="3 9" id="KW-0812">Transmembrane</keyword>
<feature type="transmembrane region" description="Helical" evidence="11">
    <location>
        <begin position="109"/>
        <end position="140"/>
    </location>
</feature>
<keyword evidence="8 9" id="KW-0807">Transducer</keyword>
<keyword evidence="6 11" id="KW-0472">Membrane</keyword>
<dbReference type="InterPro" id="IPR017452">
    <property type="entry name" value="GPCR_Rhodpsn_7TM"/>
</dbReference>
<feature type="transmembrane region" description="Helical" evidence="11">
    <location>
        <begin position="191"/>
        <end position="210"/>
    </location>
</feature>
<feature type="transmembrane region" description="Helical" evidence="11">
    <location>
        <begin position="72"/>
        <end position="97"/>
    </location>
</feature>
<protein>
    <recommendedName>
        <fullName evidence="12">G-protein coupled receptors family 1 profile domain-containing protein</fullName>
    </recommendedName>
</protein>
<evidence type="ECO:0000256" key="10">
    <source>
        <dbReference type="SAM" id="MobiDB-lite"/>
    </source>
</evidence>
<gene>
    <name evidence="13" type="ORF">TSAR_008399</name>
</gene>
<keyword evidence="5 9" id="KW-0297">G-protein coupled receptor</keyword>
<feature type="domain" description="G-protein coupled receptors family 1 profile" evidence="12">
    <location>
        <begin position="88"/>
        <end position="351"/>
    </location>
</feature>
<sequence length="478" mass="54422">MDTLMEQTQYTAGAQDEICSGGVINCSMTEEPPMVTATADWHNLTVLDNGSFIFDCAEFNGNNPFTTITAQIILYILYGIMFVVSIGGNILVVAAVIRTRDLRPNNLTNYFIVNLAIGDILISIFCVPTSVLSTLIYHYWLLPNQLCAIFNFFQAVAVFVSAYTLVVISMERYLAIMYLFRPRRGPKYAKLSILIVWLLAIVISLPILIVSDVDQPDMRYEVCDFYTCTEKWSSNKQRYSYTIALLVLQYVAPLLFLLFSYIRIAIVVWVKKTPGEAQNHRDKQMNRTKTKTIKMLMAVVIVYTICWLPFNILNLQMDLDKDINRWYGLPYIWAMLHWLAMSHACYNPFIYCWMSSAYRQGIFSMLEYVPIVRRFIPEESNAANNSAGGIPLAGMGQPAGPDDDNQSVITSAGFDGQHNSSLRRINTCTTYVSVRRKMNYNHGAAVRSASFRYNNSLRSSGPMHRHFIHLEVQPEESL</sequence>
<dbReference type="PRINTS" id="PR01012">
    <property type="entry name" value="NRPEPTIDEYR"/>
</dbReference>
<evidence type="ECO:0000256" key="9">
    <source>
        <dbReference type="RuleBase" id="RU000688"/>
    </source>
</evidence>
<evidence type="ECO:0000256" key="6">
    <source>
        <dbReference type="ARBA" id="ARBA00023136"/>
    </source>
</evidence>
<proteinExistence type="inferred from homology"/>
<dbReference type="STRING" id="543379.A0A232F8D2"/>
<dbReference type="PROSITE" id="PS00237">
    <property type="entry name" value="G_PROTEIN_RECEP_F1_1"/>
    <property type="match status" value="1"/>
</dbReference>
<feature type="transmembrane region" description="Helical" evidence="11">
    <location>
        <begin position="291"/>
        <end position="310"/>
    </location>
</feature>
<dbReference type="PANTHER" id="PTHR45695">
    <property type="entry name" value="LEUCOKININ RECEPTOR-RELATED"/>
    <property type="match status" value="1"/>
</dbReference>
<evidence type="ECO:0000256" key="5">
    <source>
        <dbReference type="ARBA" id="ARBA00023040"/>
    </source>
</evidence>
<evidence type="ECO:0000256" key="4">
    <source>
        <dbReference type="ARBA" id="ARBA00022989"/>
    </source>
</evidence>
<evidence type="ECO:0000313" key="13">
    <source>
        <dbReference type="EMBL" id="OXU27094.1"/>
    </source>
</evidence>
<dbReference type="AlphaFoldDB" id="A0A232F8D2"/>
<evidence type="ECO:0000256" key="7">
    <source>
        <dbReference type="ARBA" id="ARBA00023170"/>
    </source>
</evidence>
<dbReference type="InterPro" id="IPR000611">
    <property type="entry name" value="NPY_rcpt"/>
</dbReference>
<accession>A0A232F8D2</accession>
<evidence type="ECO:0000256" key="3">
    <source>
        <dbReference type="ARBA" id="ARBA00022692"/>
    </source>
</evidence>